<dbReference type="Pfam" id="PF01894">
    <property type="entry name" value="YjbQ"/>
    <property type="match status" value="1"/>
</dbReference>
<dbReference type="SUPFAM" id="SSF111038">
    <property type="entry name" value="YjbQ-like"/>
    <property type="match status" value="1"/>
</dbReference>
<evidence type="ECO:0008006" key="4">
    <source>
        <dbReference type="Google" id="ProtNLM"/>
    </source>
</evidence>
<dbReference type="AlphaFoldDB" id="A0A1G2FPT7"/>
<reference evidence="2 3" key="1">
    <citation type="journal article" date="2016" name="Nat. Commun.">
        <title>Thousands of microbial genomes shed light on interconnected biogeochemical processes in an aquifer system.</title>
        <authorList>
            <person name="Anantharaman K."/>
            <person name="Brown C.T."/>
            <person name="Hug L.A."/>
            <person name="Sharon I."/>
            <person name="Castelle C.J."/>
            <person name="Probst A.J."/>
            <person name="Thomas B.C."/>
            <person name="Singh A."/>
            <person name="Wilkins M.J."/>
            <person name="Karaoz U."/>
            <person name="Brodie E.L."/>
            <person name="Williams K.H."/>
            <person name="Hubbard S.S."/>
            <person name="Banfield J.F."/>
        </authorList>
    </citation>
    <scope>NUCLEOTIDE SEQUENCE [LARGE SCALE GENOMIC DNA]</scope>
</reference>
<dbReference type="PANTHER" id="PTHR30615">
    <property type="entry name" value="UNCHARACTERIZED PROTEIN YJBQ-RELATED"/>
    <property type="match status" value="1"/>
</dbReference>
<evidence type="ECO:0000313" key="3">
    <source>
        <dbReference type="Proteomes" id="UP000177126"/>
    </source>
</evidence>
<dbReference type="InterPro" id="IPR001602">
    <property type="entry name" value="UPF0047_YjbQ-like"/>
</dbReference>
<gene>
    <name evidence="2" type="ORF">A3B04_02435</name>
</gene>
<evidence type="ECO:0000313" key="2">
    <source>
        <dbReference type="EMBL" id="OGZ40089.1"/>
    </source>
</evidence>
<dbReference type="Proteomes" id="UP000177126">
    <property type="component" value="Unassembled WGS sequence"/>
</dbReference>
<dbReference type="PROSITE" id="PS01314">
    <property type="entry name" value="UPF0047"/>
    <property type="match status" value="1"/>
</dbReference>
<dbReference type="PIRSF" id="PIRSF004681">
    <property type="entry name" value="UCP004681"/>
    <property type="match status" value="1"/>
</dbReference>
<dbReference type="InterPro" id="IPR035917">
    <property type="entry name" value="YjbQ-like_sf"/>
</dbReference>
<organism evidence="2 3">
    <name type="scientific">Candidatus Portnoybacteria bacterium RIFCSPLOWO2_02_FULL_39_11</name>
    <dbReference type="NCBI Taxonomy" id="1802001"/>
    <lineage>
        <taxon>Bacteria</taxon>
        <taxon>Candidatus Portnoyibacteriota</taxon>
    </lineage>
</organism>
<dbReference type="Gene3D" id="2.60.120.460">
    <property type="entry name" value="YjbQ-like"/>
    <property type="match status" value="1"/>
</dbReference>
<name>A0A1G2FPT7_9BACT</name>
<accession>A0A1G2FPT7</accession>
<proteinExistence type="inferred from homology"/>
<comment type="similarity">
    <text evidence="1">Belongs to the UPF0047 family.</text>
</comment>
<sequence length="149" mass="17009">MHKTLKLKSAKFLDFIDLTDEVEALVKTNRVKNGLVMVYSKHTTGAIRINEKEKGLVKDFRHFVTKLVPPDHYYHHNDLTERTENLVCEPGASDCLNGHSHILHLLMGATSETLSVIDGKLILGTWQRIFFIELDTGRPREVLIKIMSD</sequence>
<dbReference type="PANTHER" id="PTHR30615:SF8">
    <property type="entry name" value="UPF0047 PROTEIN C4A8.02C"/>
    <property type="match status" value="1"/>
</dbReference>
<protein>
    <recommendedName>
        <fullName evidence="4">Secondary thiamine-phosphate synthase enzyme</fullName>
    </recommendedName>
</protein>
<dbReference type="NCBIfam" id="TIGR00149">
    <property type="entry name" value="TIGR00149_YjbQ"/>
    <property type="match status" value="1"/>
</dbReference>
<dbReference type="EMBL" id="MHNF01000041">
    <property type="protein sequence ID" value="OGZ40089.1"/>
    <property type="molecule type" value="Genomic_DNA"/>
</dbReference>
<evidence type="ECO:0000256" key="1">
    <source>
        <dbReference type="ARBA" id="ARBA00005534"/>
    </source>
</evidence>
<comment type="caution">
    <text evidence="2">The sequence shown here is derived from an EMBL/GenBank/DDBJ whole genome shotgun (WGS) entry which is preliminary data.</text>
</comment>